<dbReference type="SUPFAM" id="SSF88659">
    <property type="entry name" value="Sigma3 and sigma4 domains of RNA polymerase sigma factors"/>
    <property type="match status" value="1"/>
</dbReference>
<dbReference type="InterPro" id="IPR036388">
    <property type="entry name" value="WH-like_DNA-bd_sf"/>
</dbReference>
<evidence type="ECO:0000256" key="2">
    <source>
        <dbReference type="ARBA" id="ARBA00023015"/>
    </source>
</evidence>
<dbReference type="InterPro" id="IPR013324">
    <property type="entry name" value="RNA_pol_sigma_r3/r4-like"/>
</dbReference>
<evidence type="ECO:0000313" key="7">
    <source>
        <dbReference type="Proteomes" id="UP000270219"/>
    </source>
</evidence>
<dbReference type="Proteomes" id="UP000270219">
    <property type="component" value="Unassembled WGS sequence"/>
</dbReference>
<dbReference type="OrthoDB" id="9782703at2"/>
<dbReference type="Pfam" id="PF08281">
    <property type="entry name" value="Sigma70_r4_2"/>
    <property type="match status" value="1"/>
</dbReference>
<evidence type="ECO:0000313" key="6">
    <source>
        <dbReference type="EMBL" id="RLL42674.1"/>
    </source>
</evidence>
<evidence type="ECO:0000256" key="3">
    <source>
        <dbReference type="ARBA" id="ARBA00023082"/>
    </source>
</evidence>
<keyword evidence="3" id="KW-0731">Sigma factor</keyword>
<comment type="caution">
    <text evidence="6">The sequence shown here is derived from an EMBL/GenBank/DDBJ whole genome shotgun (WGS) entry which is preliminary data.</text>
</comment>
<dbReference type="GO" id="GO:0003677">
    <property type="term" value="F:DNA binding"/>
    <property type="evidence" value="ECO:0007669"/>
    <property type="project" value="InterPro"/>
</dbReference>
<evidence type="ECO:0000256" key="4">
    <source>
        <dbReference type="ARBA" id="ARBA00023163"/>
    </source>
</evidence>
<dbReference type="EMBL" id="RCHR01000005">
    <property type="protein sequence ID" value="RLL42674.1"/>
    <property type="molecule type" value="Genomic_DNA"/>
</dbReference>
<evidence type="ECO:0000256" key="1">
    <source>
        <dbReference type="ARBA" id="ARBA00010641"/>
    </source>
</evidence>
<dbReference type="PANTHER" id="PTHR43133:SF51">
    <property type="entry name" value="RNA POLYMERASE SIGMA FACTOR"/>
    <property type="match status" value="1"/>
</dbReference>
<dbReference type="Gene3D" id="1.10.10.10">
    <property type="entry name" value="Winged helix-like DNA-binding domain superfamily/Winged helix DNA-binding domain"/>
    <property type="match status" value="1"/>
</dbReference>
<proteinExistence type="inferred from homology"/>
<organism evidence="6 7">
    <name type="scientific">Oceanobacillus piezotolerans</name>
    <dbReference type="NCBI Taxonomy" id="2448030"/>
    <lineage>
        <taxon>Bacteria</taxon>
        <taxon>Bacillati</taxon>
        <taxon>Bacillota</taxon>
        <taxon>Bacilli</taxon>
        <taxon>Bacillales</taxon>
        <taxon>Bacillaceae</taxon>
        <taxon>Oceanobacillus</taxon>
    </lineage>
</organism>
<feature type="domain" description="RNA polymerase sigma factor 70 region 4 type 2" evidence="5">
    <location>
        <begin position="108"/>
        <end position="154"/>
    </location>
</feature>
<keyword evidence="4" id="KW-0804">Transcription</keyword>
<comment type="similarity">
    <text evidence="1">Belongs to the sigma-70 factor family. ECF subfamily.</text>
</comment>
<accession>A0A498D696</accession>
<keyword evidence="7" id="KW-1185">Reference proteome</keyword>
<dbReference type="RefSeq" id="WP_121524041.1">
    <property type="nucleotide sequence ID" value="NZ_RCHR01000005.1"/>
</dbReference>
<dbReference type="Gene3D" id="1.10.1740.10">
    <property type="match status" value="1"/>
</dbReference>
<reference evidence="6 7" key="1">
    <citation type="submission" date="2018-10" db="EMBL/GenBank/DDBJ databases">
        <title>Oceanobacillus sp. YLB-02 draft genome.</title>
        <authorList>
            <person name="Yu L."/>
        </authorList>
    </citation>
    <scope>NUCLEOTIDE SEQUENCE [LARGE SCALE GENOMIC DNA]</scope>
    <source>
        <strain evidence="6 7">YLB-02</strain>
    </source>
</reference>
<name>A0A498D696_9BACI</name>
<dbReference type="InterPro" id="IPR039425">
    <property type="entry name" value="RNA_pol_sigma-70-like"/>
</dbReference>
<dbReference type="SUPFAM" id="SSF88946">
    <property type="entry name" value="Sigma2 domain of RNA polymerase sigma factors"/>
    <property type="match status" value="1"/>
</dbReference>
<dbReference type="GO" id="GO:0006352">
    <property type="term" value="P:DNA-templated transcription initiation"/>
    <property type="evidence" value="ECO:0007669"/>
    <property type="project" value="InterPro"/>
</dbReference>
<keyword evidence="2" id="KW-0805">Transcription regulation</keyword>
<evidence type="ECO:0000259" key="5">
    <source>
        <dbReference type="Pfam" id="PF08281"/>
    </source>
</evidence>
<protein>
    <recommendedName>
        <fullName evidence="5">RNA polymerase sigma factor 70 region 4 type 2 domain-containing protein</fullName>
    </recommendedName>
</protein>
<gene>
    <name evidence="6" type="ORF">D8M04_14040</name>
</gene>
<dbReference type="PANTHER" id="PTHR43133">
    <property type="entry name" value="RNA POLYMERASE ECF-TYPE SIGMA FACTO"/>
    <property type="match status" value="1"/>
</dbReference>
<dbReference type="InterPro" id="IPR013325">
    <property type="entry name" value="RNA_pol_sigma_r2"/>
</dbReference>
<sequence length="174" mass="20309">MKEIGNHIIKRVRKGNNQAFQKLVQHYQHSIYTLSILMLGNEKKAEVLATETFLYAYSHINDYIKADMKFSVWLYQSMASLAQRQLEEGCNKRDAKMKISTEGILLYLLNIPFKKRLAIILNCCYHLSEREISEVLHTPRSEIRSYIYQVREKLAKELRCADSIKEADFLCSLG</sequence>
<dbReference type="AlphaFoldDB" id="A0A498D696"/>
<dbReference type="InterPro" id="IPR013249">
    <property type="entry name" value="RNA_pol_sigma70_r4_t2"/>
</dbReference>
<dbReference type="GO" id="GO:0016987">
    <property type="term" value="F:sigma factor activity"/>
    <property type="evidence" value="ECO:0007669"/>
    <property type="project" value="UniProtKB-KW"/>
</dbReference>